<dbReference type="AlphaFoldDB" id="A0A6P0UM95"/>
<proteinExistence type="predicted"/>
<sequence>MKKISKLRGKLWKMNKMYSCLMVLLLMVACTKEVKNDTPEEVTEEVQEFNGQLPTLAKVPSKLKTELDKWAAFKAFETEISRLPQTEADQLTFLLDELINKEKELADSDFPPKFDLPAVKSRLMVVKTFVLQTKAVVEEKGDINMQYAKMITAYNSLVKQLSEAMEENIVEEFLEEGQ</sequence>
<evidence type="ECO:0000313" key="2">
    <source>
        <dbReference type="Proteomes" id="UP000468581"/>
    </source>
</evidence>
<evidence type="ECO:0008006" key="3">
    <source>
        <dbReference type="Google" id="ProtNLM"/>
    </source>
</evidence>
<protein>
    <recommendedName>
        <fullName evidence="3">Lipoprotein</fullName>
    </recommendedName>
</protein>
<evidence type="ECO:0000313" key="1">
    <source>
        <dbReference type="EMBL" id="NER12969.1"/>
    </source>
</evidence>
<gene>
    <name evidence="1" type="ORF">GWK08_05930</name>
</gene>
<name>A0A6P0UM95_9FLAO</name>
<keyword evidence="2" id="KW-1185">Reference proteome</keyword>
<dbReference type="PROSITE" id="PS51257">
    <property type="entry name" value="PROKAR_LIPOPROTEIN"/>
    <property type="match status" value="1"/>
</dbReference>
<dbReference type="RefSeq" id="WP_163605973.1">
    <property type="nucleotide sequence ID" value="NZ_JAABOO010000001.1"/>
</dbReference>
<dbReference type="Proteomes" id="UP000468581">
    <property type="component" value="Unassembled WGS sequence"/>
</dbReference>
<organism evidence="1 2">
    <name type="scientific">Leptobacterium flavescens</name>
    <dbReference type="NCBI Taxonomy" id="472055"/>
    <lineage>
        <taxon>Bacteria</taxon>
        <taxon>Pseudomonadati</taxon>
        <taxon>Bacteroidota</taxon>
        <taxon>Flavobacteriia</taxon>
        <taxon>Flavobacteriales</taxon>
        <taxon>Flavobacteriaceae</taxon>
        <taxon>Leptobacterium</taxon>
    </lineage>
</organism>
<accession>A0A6P0UM95</accession>
<comment type="caution">
    <text evidence="1">The sequence shown here is derived from an EMBL/GenBank/DDBJ whole genome shotgun (WGS) entry which is preliminary data.</text>
</comment>
<reference evidence="1 2" key="1">
    <citation type="submission" date="2020-01" db="EMBL/GenBank/DDBJ databases">
        <title>Leptobacterium flavescens.</title>
        <authorList>
            <person name="Wang G."/>
        </authorList>
    </citation>
    <scope>NUCLEOTIDE SEQUENCE [LARGE SCALE GENOMIC DNA]</scope>
    <source>
        <strain evidence="1 2">KCTC 22160</strain>
    </source>
</reference>
<dbReference type="EMBL" id="JAABOO010000001">
    <property type="protein sequence ID" value="NER12969.1"/>
    <property type="molecule type" value="Genomic_DNA"/>
</dbReference>